<evidence type="ECO:0000256" key="2">
    <source>
        <dbReference type="ARBA" id="ARBA00022692"/>
    </source>
</evidence>
<protein>
    <submittedName>
        <fullName evidence="7">MFS transporter</fullName>
    </submittedName>
</protein>
<dbReference type="PANTHER" id="PTHR42718">
    <property type="entry name" value="MAJOR FACILITATOR SUPERFAMILY MULTIDRUG TRANSPORTER MFSC"/>
    <property type="match status" value="1"/>
</dbReference>
<dbReference type="GO" id="GO:0005886">
    <property type="term" value="C:plasma membrane"/>
    <property type="evidence" value="ECO:0007669"/>
    <property type="project" value="UniProtKB-SubCell"/>
</dbReference>
<feature type="transmembrane region" description="Helical" evidence="5">
    <location>
        <begin position="169"/>
        <end position="189"/>
    </location>
</feature>
<dbReference type="PANTHER" id="PTHR42718:SF39">
    <property type="entry name" value="ACTINORHODIN TRANSPORTER-RELATED"/>
    <property type="match status" value="1"/>
</dbReference>
<evidence type="ECO:0000256" key="4">
    <source>
        <dbReference type="ARBA" id="ARBA00023136"/>
    </source>
</evidence>
<reference evidence="7 8" key="1">
    <citation type="submission" date="2019-01" db="EMBL/GenBank/DDBJ databases">
        <title>Ktedonosporobacter rubrisoli SCAWS-G2.</title>
        <authorList>
            <person name="Huang Y."/>
            <person name="Yan B."/>
        </authorList>
    </citation>
    <scope>NUCLEOTIDE SEQUENCE [LARGE SCALE GENOMIC DNA]</scope>
    <source>
        <strain evidence="7 8">SCAWS-G2</strain>
    </source>
</reference>
<evidence type="ECO:0000256" key="3">
    <source>
        <dbReference type="ARBA" id="ARBA00022989"/>
    </source>
</evidence>
<gene>
    <name evidence="7" type="ORF">EPA93_07550</name>
</gene>
<feature type="transmembrane region" description="Helical" evidence="5">
    <location>
        <begin position="134"/>
        <end position="157"/>
    </location>
</feature>
<dbReference type="Gene3D" id="1.20.1250.20">
    <property type="entry name" value="MFS general substrate transporter like domains"/>
    <property type="match status" value="1"/>
</dbReference>
<dbReference type="CDD" id="cd17321">
    <property type="entry name" value="MFS_MMR_MDR_like"/>
    <property type="match status" value="1"/>
</dbReference>
<organism evidence="7 8">
    <name type="scientific">Ktedonosporobacter rubrisoli</name>
    <dbReference type="NCBI Taxonomy" id="2509675"/>
    <lineage>
        <taxon>Bacteria</taxon>
        <taxon>Bacillati</taxon>
        <taxon>Chloroflexota</taxon>
        <taxon>Ktedonobacteria</taxon>
        <taxon>Ktedonobacterales</taxon>
        <taxon>Ktedonosporobacteraceae</taxon>
        <taxon>Ktedonosporobacter</taxon>
    </lineage>
</organism>
<evidence type="ECO:0000256" key="5">
    <source>
        <dbReference type="SAM" id="Phobius"/>
    </source>
</evidence>
<evidence type="ECO:0000313" key="8">
    <source>
        <dbReference type="Proteomes" id="UP000290365"/>
    </source>
</evidence>
<feature type="transmembrane region" description="Helical" evidence="5">
    <location>
        <begin position="305"/>
        <end position="325"/>
    </location>
</feature>
<feature type="transmembrane region" description="Helical" evidence="5">
    <location>
        <begin position="201"/>
        <end position="220"/>
    </location>
</feature>
<dbReference type="Proteomes" id="UP000290365">
    <property type="component" value="Chromosome"/>
</dbReference>
<feature type="domain" description="Major facilitator superfamily (MFS) profile" evidence="6">
    <location>
        <begin position="10"/>
        <end position="463"/>
    </location>
</feature>
<proteinExistence type="predicted"/>
<feature type="transmembrane region" description="Helical" evidence="5">
    <location>
        <begin position="49"/>
        <end position="69"/>
    </location>
</feature>
<feature type="transmembrane region" description="Helical" evidence="5">
    <location>
        <begin position="364"/>
        <end position="387"/>
    </location>
</feature>
<sequence>MLAQQSKPWLLVALLGAVFLGNIDVAVVNIALPAIHASLHASDAELELIVSGYTLAYGVSLITCARLGYLRGYLRMFILGLGVFTLTSLACGLAPNALVLVMMRIIQGIGTAMMVPQVLTGIQINFEGAARVRAIGLFTIVLSGSAILGQILGGVLVSANLFGATWRPIFLINVPIGVILMILAATFLPVDQRQQGQRLDLGGVATLSAALLLLVVPLIFGQDAGWSVWIWICFLASLPAFAIFVGWERKLARRGGSPVLNLRLLTRLPIVYGLACLALSNVTYFAMLFVLALYLQQGLGETPTYAGLILVPWVAAFGIAGPLVGRLPATGRRLAPLLGTLLLAASYASLGVTLLAGVTTGPLFMSLLGIGGFSLGLQFTALVTLLTSSVKSRDAADMSGLLNTIPRIAGVLGVAVFGSLYLSLVPGKGQGIAIHAFTIVLFAFAATAFLAAVAAYLSLHYAKSAASDDAVVLRQERLSEVEG</sequence>
<dbReference type="OrthoDB" id="146360at2"/>
<accession>A0A4P6K4X6</accession>
<keyword evidence="3 5" id="KW-1133">Transmembrane helix</keyword>
<dbReference type="SUPFAM" id="SSF103473">
    <property type="entry name" value="MFS general substrate transporter"/>
    <property type="match status" value="1"/>
</dbReference>
<keyword evidence="8" id="KW-1185">Reference proteome</keyword>
<dbReference type="InterPro" id="IPR036259">
    <property type="entry name" value="MFS_trans_sf"/>
</dbReference>
<dbReference type="KEGG" id="kbs:EPA93_07550"/>
<dbReference type="PROSITE" id="PS50850">
    <property type="entry name" value="MFS"/>
    <property type="match status" value="1"/>
</dbReference>
<feature type="transmembrane region" description="Helical" evidence="5">
    <location>
        <begin position="432"/>
        <end position="457"/>
    </location>
</feature>
<keyword evidence="4 5" id="KW-0472">Membrane</keyword>
<evidence type="ECO:0000259" key="6">
    <source>
        <dbReference type="PROSITE" id="PS50850"/>
    </source>
</evidence>
<feature type="transmembrane region" description="Helical" evidence="5">
    <location>
        <begin position="337"/>
        <end position="358"/>
    </location>
</feature>
<feature type="transmembrane region" description="Helical" evidence="5">
    <location>
        <begin position="268"/>
        <end position="293"/>
    </location>
</feature>
<keyword evidence="2 5" id="KW-0812">Transmembrane</keyword>
<feature type="transmembrane region" description="Helical" evidence="5">
    <location>
        <begin position="76"/>
        <end position="95"/>
    </location>
</feature>
<dbReference type="AlphaFoldDB" id="A0A4P6K4X6"/>
<evidence type="ECO:0000313" key="7">
    <source>
        <dbReference type="EMBL" id="QBD83397.1"/>
    </source>
</evidence>
<feature type="transmembrane region" description="Helical" evidence="5">
    <location>
        <begin position="101"/>
        <end position="122"/>
    </location>
</feature>
<name>A0A4P6K4X6_KTERU</name>
<dbReference type="Gene3D" id="1.20.1720.10">
    <property type="entry name" value="Multidrug resistance protein D"/>
    <property type="match status" value="1"/>
</dbReference>
<comment type="subcellular location">
    <subcellularLocation>
        <location evidence="1">Cell membrane</location>
        <topology evidence="1">Multi-pass membrane protein</topology>
    </subcellularLocation>
</comment>
<dbReference type="InterPro" id="IPR011701">
    <property type="entry name" value="MFS"/>
</dbReference>
<dbReference type="GO" id="GO:0022857">
    <property type="term" value="F:transmembrane transporter activity"/>
    <property type="evidence" value="ECO:0007669"/>
    <property type="project" value="InterPro"/>
</dbReference>
<dbReference type="EMBL" id="CP035758">
    <property type="protein sequence ID" value="QBD83397.1"/>
    <property type="molecule type" value="Genomic_DNA"/>
</dbReference>
<dbReference type="InterPro" id="IPR020846">
    <property type="entry name" value="MFS_dom"/>
</dbReference>
<feature type="transmembrane region" description="Helical" evidence="5">
    <location>
        <begin position="226"/>
        <end position="247"/>
    </location>
</feature>
<feature type="transmembrane region" description="Helical" evidence="5">
    <location>
        <begin position="408"/>
        <end position="426"/>
    </location>
</feature>
<evidence type="ECO:0000256" key="1">
    <source>
        <dbReference type="ARBA" id="ARBA00004651"/>
    </source>
</evidence>
<dbReference type="Pfam" id="PF07690">
    <property type="entry name" value="MFS_1"/>
    <property type="match status" value="1"/>
</dbReference>